<evidence type="ECO:0000256" key="1">
    <source>
        <dbReference type="ARBA" id="ARBA00011003"/>
    </source>
</evidence>
<keyword evidence="4" id="KW-0418">Kinase</keyword>
<dbReference type="AlphaFoldDB" id="A0A6L2PA62"/>
<name>A0A6L2PA62_COPFO</name>
<dbReference type="GO" id="GO:0051731">
    <property type="term" value="F:polynucleotide 5'-hydroxyl-kinase activity"/>
    <property type="evidence" value="ECO:0007669"/>
    <property type="project" value="InterPro"/>
</dbReference>
<organism evidence="9 10">
    <name type="scientific">Coptotermes formosanus</name>
    <name type="common">Formosan subterranean termite</name>
    <dbReference type="NCBI Taxonomy" id="36987"/>
    <lineage>
        <taxon>Eukaryota</taxon>
        <taxon>Metazoa</taxon>
        <taxon>Ecdysozoa</taxon>
        <taxon>Arthropoda</taxon>
        <taxon>Hexapoda</taxon>
        <taxon>Insecta</taxon>
        <taxon>Pterygota</taxon>
        <taxon>Neoptera</taxon>
        <taxon>Polyneoptera</taxon>
        <taxon>Dictyoptera</taxon>
        <taxon>Blattodea</taxon>
        <taxon>Blattoidea</taxon>
        <taxon>Termitoidae</taxon>
        <taxon>Rhinotermitidae</taxon>
        <taxon>Coptotermes</taxon>
    </lineage>
</organism>
<dbReference type="InterPro" id="IPR057573">
    <property type="entry name" value="NOL9_N"/>
</dbReference>
<evidence type="ECO:0000256" key="6">
    <source>
        <dbReference type="ARBA" id="ARBA00071212"/>
    </source>
</evidence>
<evidence type="ECO:0000313" key="10">
    <source>
        <dbReference type="Proteomes" id="UP000502823"/>
    </source>
</evidence>
<dbReference type="InParanoid" id="A0A6L2PA62"/>
<comment type="similarity">
    <text evidence="1">Belongs to the Clp1 family. NOL9/GRC3 subfamily.</text>
</comment>
<keyword evidence="3" id="KW-0547">Nucleotide-binding</keyword>
<dbReference type="SUPFAM" id="SSF52540">
    <property type="entry name" value="P-loop containing nucleoside triphosphate hydrolases"/>
    <property type="match status" value="1"/>
</dbReference>
<proteinExistence type="inferred from homology"/>
<keyword evidence="5" id="KW-0067">ATP-binding</keyword>
<dbReference type="Gene3D" id="3.40.50.300">
    <property type="entry name" value="P-loop containing nucleotide triphosphate hydrolases"/>
    <property type="match status" value="1"/>
</dbReference>
<evidence type="ECO:0000256" key="3">
    <source>
        <dbReference type="ARBA" id="ARBA00022741"/>
    </source>
</evidence>
<dbReference type="PANTHER" id="PTHR12755:SF3">
    <property type="entry name" value="POLYNUCLEOTIDE 5'-HYDROXYL-KINASE NOL9"/>
    <property type="match status" value="1"/>
</dbReference>
<gene>
    <name evidence="9" type="ORF">Cfor_07950</name>
</gene>
<evidence type="ECO:0000256" key="5">
    <source>
        <dbReference type="ARBA" id="ARBA00022840"/>
    </source>
</evidence>
<comment type="caution">
    <text evidence="9">The sequence shown here is derived from an EMBL/GenBank/DDBJ whole genome shotgun (WGS) entry which is preliminary data.</text>
</comment>
<dbReference type="InterPro" id="IPR032319">
    <property type="entry name" value="CLP1_P"/>
</dbReference>
<dbReference type="OrthoDB" id="2405412at2759"/>
<dbReference type="GO" id="GO:0000448">
    <property type="term" value="P:cleavage in ITS2 between 5.8S rRNA and LSU-rRNA of tricistronic rRNA transcript (SSU-rRNA, 5.8S rRNA, LSU-rRNA)"/>
    <property type="evidence" value="ECO:0007669"/>
    <property type="project" value="TreeGrafter"/>
</dbReference>
<evidence type="ECO:0000259" key="7">
    <source>
        <dbReference type="Pfam" id="PF16575"/>
    </source>
</evidence>
<dbReference type="Pfam" id="PF16575">
    <property type="entry name" value="CLP1_P"/>
    <property type="match status" value="1"/>
</dbReference>
<dbReference type="EMBL" id="BLKM01000121">
    <property type="protein sequence ID" value="GFG29273.1"/>
    <property type="molecule type" value="Genomic_DNA"/>
</dbReference>
<accession>A0A6L2PA62</accession>
<reference evidence="10" key="1">
    <citation type="submission" date="2020-01" db="EMBL/GenBank/DDBJ databases">
        <title>Draft genome sequence of the Termite Coptotermes fromosanus.</title>
        <authorList>
            <person name="Itakura S."/>
            <person name="Yosikawa Y."/>
            <person name="Umezawa K."/>
        </authorList>
    </citation>
    <scope>NUCLEOTIDE SEQUENCE [LARGE SCALE GENOMIC DNA]</scope>
</reference>
<feature type="domain" description="Clp1 P-loop" evidence="7">
    <location>
        <begin position="228"/>
        <end position="369"/>
    </location>
</feature>
<dbReference type="PANTHER" id="PTHR12755">
    <property type="entry name" value="CLEAVAGE/POLYADENYLATION FACTOR IA SUBUNIT CLP1P"/>
    <property type="match status" value="1"/>
</dbReference>
<feature type="domain" description="NOL9 N-terminal" evidence="8">
    <location>
        <begin position="34"/>
        <end position="192"/>
    </location>
</feature>
<evidence type="ECO:0000256" key="4">
    <source>
        <dbReference type="ARBA" id="ARBA00022777"/>
    </source>
</evidence>
<dbReference type="Pfam" id="PF24419">
    <property type="entry name" value="Cupin_NOL9"/>
    <property type="match status" value="1"/>
</dbReference>
<dbReference type="GO" id="GO:0005634">
    <property type="term" value="C:nucleus"/>
    <property type="evidence" value="ECO:0007669"/>
    <property type="project" value="TreeGrafter"/>
</dbReference>
<evidence type="ECO:0000259" key="8">
    <source>
        <dbReference type="Pfam" id="PF24419"/>
    </source>
</evidence>
<sequence>MELRFKRRREHSPEKEVCCVNGKWEVEDRSSCVSVHNLTHREQFLLLLSHPNTVYFKGRLCISVLKGSVDVLGCTMSAQNNSRHAVYSPKGCSMQGIETCFASPPSAHDYEVMIENLGESGLELSKSVLDEIRLRDCVILLKAPQPGPLEGYFMTLPPFMHLFTFTETKERRIRERECSSFYKAEEVLQCVFELPNRARHLKRHQKGPEWDETTGKIIKDAVCTVVCGGKGVGKSTFARFLVNRSLPVFGEVLCLDLDPGQPEFTIPGCVSAVIVKQPLLGPSFTHLTTPERMIFVGEVNISQCPFQYLDSVEHIISYCNSQPNLLRMPWVVNTMGFNKGLGVDLTTTVIRMLKPQHVIQIQSAKKKFNFPELLSPTYVCSYQSRFCKLASDSLQYVLHTMKTMAGDEKASSPWGMEAPRLREAMVLSYLSQMVQPPKYILADTVPYMIEFCNVTLCVCHAKLPFSQILSAINGNLVGLCLYSGDNILVPDDPQLPCVVGQQPVCPCLGFVTGFKPESFEVFIFLPVEDGDLPEIKGAVAKLLKNSVSSAHTVSIIKLKLVCRHLACGLLCYCRWLLSSKKPTVSIIFYSESNLVCASNTRRALCAQTEQGIMFTHDLAANTSGNNCMALYLCLRGVQYNFQ</sequence>
<dbReference type="InterPro" id="IPR027417">
    <property type="entry name" value="P-loop_NTPase"/>
</dbReference>
<keyword evidence="2" id="KW-0808">Transferase</keyword>
<dbReference type="Proteomes" id="UP000502823">
    <property type="component" value="Unassembled WGS sequence"/>
</dbReference>
<evidence type="ECO:0000256" key="2">
    <source>
        <dbReference type="ARBA" id="ARBA00022679"/>
    </source>
</evidence>
<protein>
    <recommendedName>
        <fullName evidence="6">Polynucleotide 5'-hydroxyl-kinase NOL9</fullName>
    </recommendedName>
</protein>
<keyword evidence="10" id="KW-1185">Reference proteome</keyword>
<dbReference type="GO" id="GO:0005524">
    <property type="term" value="F:ATP binding"/>
    <property type="evidence" value="ECO:0007669"/>
    <property type="project" value="UniProtKB-KW"/>
</dbReference>
<evidence type="ECO:0000313" key="9">
    <source>
        <dbReference type="EMBL" id="GFG29273.1"/>
    </source>
</evidence>
<dbReference type="InterPro" id="IPR045116">
    <property type="entry name" value="Clp1/Grc3"/>
</dbReference>